<feature type="region of interest" description="Disordered" evidence="10">
    <location>
        <begin position="42"/>
        <end position="84"/>
    </location>
</feature>
<evidence type="ECO:0000256" key="9">
    <source>
        <dbReference type="HAMAP-Rule" id="MF_00236"/>
    </source>
</evidence>
<dbReference type="RefSeq" id="WP_330197192.1">
    <property type="nucleotide sequence ID" value="NZ_JAZDRO010000007.1"/>
</dbReference>
<protein>
    <recommendedName>
        <fullName evidence="9">Sec-independent protein translocase protein TatA</fullName>
    </recommendedName>
</protein>
<dbReference type="PANTHER" id="PTHR42982:SF1">
    <property type="entry name" value="SEC-INDEPENDENT PROTEIN TRANSLOCASE PROTEIN TATA"/>
    <property type="match status" value="1"/>
</dbReference>
<gene>
    <name evidence="9" type="primary">tatA</name>
    <name evidence="11" type="ORF">V0U35_13140</name>
</gene>
<evidence type="ECO:0000256" key="2">
    <source>
        <dbReference type="ARBA" id="ARBA00022448"/>
    </source>
</evidence>
<evidence type="ECO:0000256" key="8">
    <source>
        <dbReference type="ARBA" id="ARBA00023136"/>
    </source>
</evidence>
<dbReference type="EMBL" id="JAZDRO010000007">
    <property type="protein sequence ID" value="MEE2567623.1"/>
    <property type="molecule type" value="Genomic_DNA"/>
</dbReference>
<evidence type="ECO:0000256" key="1">
    <source>
        <dbReference type="ARBA" id="ARBA00004162"/>
    </source>
</evidence>
<feature type="compositionally biased region" description="Low complexity" evidence="10">
    <location>
        <begin position="55"/>
        <end position="71"/>
    </location>
</feature>
<evidence type="ECO:0000256" key="5">
    <source>
        <dbReference type="ARBA" id="ARBA00022927"/>
    </source>
</evidence>
<accession>A0ABU7M1D2</accession>
<evidence type="ECO:0000256" key="4">
    <source>
        <dbReference type="ARBA" id="ARBA00022692"/>
    </source>
</evidence>
<reference evidence="11 12" key="1">
    <citation type="submission" date="2024-01" db="EMBL/GenBank/DDBJ databases">
        <title>Hyphobacterium bacterium isolated from marine sediment.</title>
        <authorList>
            <person name="Zhao S."/>
        </authorList>
    </citation>
    <scope>NUCLEOTIDE SEQUENCE [LARGE SCALE GENOMIC DNA]</scope>
    <source>
        <strain evidence="11 12">Y60-23</strain>
    </source>
</reference>
<evidence type="ECO:0000256" key="3">
    <source>
        <dbReference type="ARBA" id="ARBA00022475"/>
    </source>
</evidence>
<dbReference type="InterPro" id="IPR003369">
    <property type="entry name" value="TatA/B/E"/>
</dbReference>
<dbReference type="InterPro" id="IPR006312">
    <property type="entry name" value="TatA/E"/>
</dbReference>
<keyword evidence="8 9" id="KW-0472">Membrane</keyword>
<keyword evidence="5 9" id="KW-0653">Protein transport</keyword>
<dbReference type="HAMAP" id="MF_00236">
    <property type="entry name" value="TatA_E"/>
    <property type="match status" value="1"/>
</dbReference>
<proteinExistence type="inferred from homology"/>
<evidence type="ECO:0000313" key="12">
    <source>
        <dbReference type="Proteomes" id="UP001310692"/>
    </source>
</evidence>
<comment type="subcellular location">
    <subcellularLocation>
        <location evidence="1 9">Cell membrane</location>
        <topology evidence="1 9">Single-pass membrane protein</topology>
    </subcellularLocation>
</comment>
<comment type="subunit">
    <text evidence="9">The Tat system comprises two distinct complexes: a TatABC complex, containing multiple copies of TatA, TatB and TatC subunits, and a separate TatA complex, containing only TatA subunits. Substrates initially bind to the TatABC complex, which probably triggers association of the separate TatA complex to form the active translocon.</text>
</comment>
<evidence type="ECO:0000256" key="10">
    <source>
        <dbReference type="SAM" id="MobiDB-lite"/>
    </source>
</evidence>
<keyword evidence="12" id="KW-1185">Reference proteome</keyword>
<keyword evidence="2 9" id="KW-0813">Transport</keyword>
<organism evidence="11 12">
    <name type="scientific">Hyphobacterium marinum</name>
    <dbReference type="NCBI Taxonomy" id="3116574"/>
    <lineage>
        <taxon>Bacteria</taxon>
        <taxon>Pseudomonadati</taxon>
        <taxon>Pseudomonadota</taxon>
        <taxon>Alphaproteobacteria</taxon>
        <taxon>Maricaulales</taxon>
        <taxon>Maricaulaceae</taxon>
        <taxon>Hyphobacterium</taxon>
    </lineage>
</organism>
<comment type="function">
    <text evidence="9">Part of the twin-arginine translocation (Tat) system that transports large folded proteins containing a characteristic twin-arginine motif in their signal peptide across membranes. TatA could form the protein-conducting channel of the Tat system.</text>
</comment>
<dbReference type="Proteomes" id="UP001310692">
    <property type="component" value="Unassembled WGS sequence"/>
</dbReference>
<name>A0ABU7M1D2_9PROT</name>
<keyword evidence="4 9" id="KW-0812">Transmembrane</keyword>
<evidence type="ECO:0000256" key="6">
    <source>
        <dbReference type="ARBA" id="ARBA00022989"/>
    </source>
</evidence>
<dbReference type="Pfam" id="PF02416">
    <property type="entry name" value="TatA_B_E"/>
    <property type="match status" value="1"/>
</dbReference>
<comment type="caution">
    <text evidence="11">The sequence shown here is derived from an EMBL/GenBank/DDBJ whole genome shotgun (WGS) entry which is preliminary data.</text>
</comment>
<sequence>MAPGIWQILLVLVIVLILFGGRGKISAIMGDFARGITSFRKGLKDNEENEGEGDSGSASSSGEIPSSDSASTGSAAREEETRRS</sequence>
<dbReference type="Gene3D" id="1.20.5.3310">
    <property type="match status" value="1"/>
</dbReference>
<evidence type="ECO:0000256" key="7">
    <source>
        <dbReference type="ARBA" id="ARBA00023010"/>
    </source>
</evidence>
<dbReference type="PANTHER" id="PTHR42982">
    <property type="entry name" value="SEC-INDEPENDENT PROTEIN TRANSLOCASE PROTEIN TATA"/>
    <property type="match status" value="1"/>
</dbReference>
<keyword evidence="7 9" id="KW-0811">Translocation</keyword>
<comment type="similarity">
    <text evidence="9">Belongs to the TatA/E family.</text>
</comment>
<keyword evidence="6 9" id="KW-1133">Transmembrane helix</keyword>
<keyword evidence="3 9" id="KW-1003">Cell membrane</keyword>
<evidence type="ECO:0000313" key="11">
    <source>
        <dbReference type="EMBL" id="MEE2567623.1"/>
    </source>
</evidence>